<proteinExistence type="predicted"/>
<accession>A0AAD8NJ25</accession>
<dbReference type="AlphaFoldDB" id="A0AAD8NJ25"/>
<sequence>MIFNQLYARSALTIITKLRIILYFHVWLGLDLENIQHPIFAFITLTTRVLRLARIELMHKTPLLRLVHSTSFVTL</sequence>
<reference evidence="1" key="1">
    <citation type="journal article" date="2023" name="bioRxiv">
        <title>Improved chromosome-level genome assembly for marigold (Tagetes erecta).</title>
        <authorList>
            <person name="Jiang F."/>
            <person name="Yuan L."/>
            <person name="Wang S."/>
            <person name="Wang H."/>
            <person name="Xu D."/>
            <person name="Wang A."/>
            <person name="Fan W."/>
        </authorList>
    </citation>
    <scope>NUCLEOTIDE SEQUENCE</scope>
    <source>
        <strain evidence="1">WSJ</strain>
        <tissue evidence="1">Leaf</tissue>
    </source>
</reference>
<protein>
    <submittedName>
        <fullName evidence="1">Uncharacterized protein</fullName>
    </submittedName>
</protein>
<evidence type="ECO:0000313" key="2">
    <source>
        <dbReference type="Proteomes" id="UP001229421"/>
    </source>
</evidence>
<dbReference type="EMBL" id="JAUHHV010000010">
    <property type="protein sequence ID" value="KAK1409981.1"/>
    <property type="molecule type" value="Genomic_DNA"/>
</dbReference>
<keyword evidence="2" id="KW-1185">Reference proteome</keyword>
<name>A0AAD8NJ25_TARER</name>
<comment type="caution">
    <text evidence="1">The sequence shown here is derived from an EMBL/GenBank/DDBJ whole genome shotgun (WGS) entry which is preliminary data.</text>
</comment>
<organism evidence="1 2">
    <name type="scientific">Tagetes erecta</name>
    <name type="common">African marigold</name>
    <dbReference type="NCBI Taxonomy" id="13708"/>
    <lineage>
        <taxon>Eukaryota</taxon>
        <taxon>Viridiplantae</taxon>
        <taxon>Streptophyta</taxon>
        <taxon>Embryophyta</taxon>
        <taxon>Tracheophyta</taxon>
        <taxon>Spermatophyta</taxon>
        <taxon>Magnoliopsida</taxon>
        <taxon>eudicotyledons</taxon>
        <taxon>Gunneridae</taxon>
        <taxon>Pentapetalae</taxon>
        <taxon>asterids</taxon>
        <taxon>campanulids</taxon>
        <taxon>Asterales</taxon>
        <taxon>Asteraceae</taxon>
        <taxon>Asteroideae</taxon>
        <taxon>Heliantheae alliance</taxon>
        <taxon>Tageteae</taxon>
        <taxon>Tagetes</taxon>
    </lineage>
</organism>
<dbReference type="Proteomes" id="UP001229421">
    <property type="component" value="Unassembled WGS sequence"/>
</dbReference>
<evidence type="ECO:0000313" key="1">
    <source>
        <dbReference type="EMBL" id="KAK1409981.1"/>
    </source>
</evidence>
<gene>
    <name evidence="1" type="ORF">QVD17_36512</name>
</gene>